<dbReference type="Gene3D" id="3.50.50.60">
    <property type="entry name" value="FAD/NAD(P)-binding domain"/>
    <property type="match status" value="2"/>
</dbReference>
<dbReference type="InterPro" id="IPR002938">
    <property type="entry name" value="FAD-bd"/>
</dbReference>
<keyword evidence="1" id="KW-0560">Oxidoreductase</keyword>
<dbReference type="InterPro" id="IPR036188">
    <property type="entry name" value="FAD/NAD-bd_sf"/>
</dbReference>
<dbReference type="NCBIfam" id="NF004834">
    <property type="entry name" value="PRK06185.1-3"/>
    <property type="match status" value="1"/>
</dbReference>
<dbReference type="RefSeq" id="WP_396945405.1">
    <property type="nucleotide sequence ID" value="NZ_JBIRXV010000001.1"/>
</dbReference>
<dbReference type="EMBL" id="JBIRXV010000001">
    <property type="protein sequence ID" value="MFI2319970.1"/>
    <property type="molecule type" value="Genomic_DNA"/>
</dbReference>
<dbReference type="PANTHER" id="PTHR43476">
    <property type="entry name" value="3-(3-HYDROXY-PHENYL)PROPIONATE/3-HYDROXYCINNAMIC ACID HYDROXYLASE"/>
    <property type="match status" value="1"/>
</dbReference>
<dbReference type="PRINTS" id="PR00420">
    <property type="entry name" value="RNGMNOXGNASE"/>
</dbReference>
<reference evidence="3 4" key="1">
    <citation type="submission" date="2024-10" db="EMBL/GenBank/DDBJ databases">
        <title>The Natural Products Discovery Center: Release of the First 8490 Sequenced Strains for Exploring Actinobacteria Biosynthetic Diversity.</title>
        <authorList>
            <person name="Kalkreuter E."/>
            <person name="Kautsar S.A."/>
            <person name="Yang D."/>
            <person name="Bader C.D."/>
            <person name="Teijaro C.N."/>
            <person name="Fluegel L."/>
            <person name="Davis C.M."/>
            <person name="Simpson J.R."/>
            <person name="Lauterbach L."/>
            <person name="Steele A.D."/>
            <person name="Gui C."/>
            <person name="Meng S."/>
            <person name="Li G."/>
            <person name="Viehrig K."/>
            <person name="Ye F."/>
            <person name="Su P."/>
            <person name="Kiefer A.F."/>
            <person name="Nichols A."/>
            <person name="Cepeda A.J."/>
            <person name="Yan W."/>
            <person name="Fan B."/>
            <person name="Jiang Y."/>
            <person name="Adhikari A."/>
            <person name="Zheng C.-J."/>
            <person name="Schuster L."/>
            <person name="Cowan T.M."/>
            <person name="Smanski M.J."/>
            <person name="Chevrette M.G."/>
            <person name="De Carvalho L.P.S."/>
            <person name="Shen B."/>
        </authorList>
    </citation>
    <scope>NUCLEOTIDE SEQUENCE [LARGE SCALE GENOMIC DNA]</scope>
    <source>
        <strain evidence="3 4">NPDC019626</strain>
    </source>
</reference>
<comment type="caution">
    <text evidence="3">The sequence shown here is derived from an EMBL/GenBank/DDBJ whole genome shotgun (WGS) entry which is preliminary data.</text>
</comment>
<dbReference type="SUPFAM" id="SSF51905">
    <property type="entry name" value="FAD/NAD(P)-binding domain"/>
    <property type="match status" value="1"/>
</dbReference>
<dbReference type="NCBIfam" id="NF004833">
    <property type="entry name" value="PRK06185.1-1"/>
    <property type="match status" value="1"/>
</dbReference>
<evidence type="ECO:0000313" key="3">
    <source>
        <dbReference type="EMBL" id="MFI2319970.1"/>
    </source>
</evidence>
<feature type="domain" description="FAD-binding" evidence="2">
    <location>
        <begin position="4"/>
        <end position="337"/>
    </location>
</feature>
<organism evidence="3 4">
    <name type="scientific">Nocardia beijingensis</name>
    <dbReference type="NCBI Taxonomy" id="95162"/>
    <lineage>
        <taxon>Bacteria</taxon>
        <taxon>Bacillati</taxon>
        <taxon>Actinomycetota</taxon>
        <taxon>Actinomycetes</taxon>
        <taxon>Mycobacteriales</taxon>
        <taxon>Nocardiaceae</taxon>
        <taxon>Nocardia</taxon>
    </lineage>
</organism>
<accession>A0ABW7WAG3</accession>
<dbReference type="PANTHER" id="PTHR43476:SF5">
    <property type="entry name" value="FAD-DEPENDENT MONOOXYGENASE"/>
    <property type="match status" value="1"/>
</dbReference>
<gene>
    <name evidence="3" type="ORF">ACH47G_05725</name>
</gene>
<proteinExistence type="predicted"/>
<evidence type="ECO:0000259" key="2">
    <source>
        <dbReference type="Pfam" id="PF01494"/>
    </source>
</evidence>
<evidence type="ECO:0000313" key="4">
    <source>
        <dbReference type="Proteomes" id="UP001611450"/>
    </source>
</evidence>
<keyword evidence="4" id="KW-1185">Reference proteome</keyword>
<dbReference type="Pfam" id="PF01494">
    <property type="entry name" value="FAD_binding_3"/>
    <property type="match status" value="1"/>
</dbReference>
<sequence length="408" mass="44147">MERTTCLVVGGGPAGMILGLLLARAGVEVTVLEKHKDFLRDFRGDTVHPTTLDLLDELGLGAEFAKLPARKVDRVQLPIAGGLQTLATLTHLPGKHKYIAMVPQWDLLDLLARAAAAEPTFRLRMNTEATDPVWIDGRVGGVAYRTADGATGAIEADLTVACDGRGSLLRSAAGLPSRTWPTPMDVWWFRLPRTDIDPVGALPIVSARRVAVLLDRGDYWQCATLIAKGADESARRGPVQDIMRALAAAAPWLYDRIDALTSWDQVQLLEVRLDRLTKWYTNGLLCLGDAAHAMSPAGGVGINLAVQDAVAAAGILASPLLSGTLGTRQLAKVQRRRRFPTVVTQGMQRLLHAFAIAPALDGRMDIASSARAPLPIRLLRRIPVLRSVPTFLLARGVRPEHAPPFARR</sequence>
<name>A0ABW7WAG3_9NOCA</name>
<dbReference type="InterPro" id="IPR050631">
    <property type="entry name" value="PheA/TfdB_FAD_monoxygenase"/>
</dbReference>
<evidence type="ECO:0000256" key="1">
    <source>
        <dbReference type="ARBA" id="ARBA00023002"/>
    </source>
</evidence>
<dbReference type="Proteomes" id="UP001611450">
    <property type="component" value="Unassembled WGS sequence"/>
</dbReference>
<protein>
    <submittedName>
        <fullName evidence="3">FAD-dependent oxidoreductase</fullName>
    </submittedName>
</protein>